<comment type="caution">
    <text evidence="9">The sequence shown here is derived from an EMBL/GenBank/DDBJ whole genome shotgun (WGS) entry which is preliminary data.</text>
</comment>
<comment type="subcellular location">
    <subcellularLocation>
        <location evidence="1">Cell outer membrane</location>
    </subcellularLocation>
</comment>
<evidence type="ECO:0000256" key="3">
    <source>
        <dbReference type="ARBA" id="ARBA00022448"/>
    </source>
</evidence>
<keyword evidence="6" id="KW-0472">Membrane</keyword>
<keyword evidence="3" id="KW-0813">Transport</keyword>
<dbReference type="PANTHER" id="PTHR30026">
    <property type="entry name" value="OUTER MEMBRANE PROTEIN TOLC"/>
    <property type="match status" value="1"/>
</dbReference>
<feature type="signal peptide" evidence="8">
    <location>
        <begin position="1"/>
        <end position="23"/>
    </location>
</feature>
<dbReference type="GO" id="GO:0015562">
    <property type="term" value="F:efflux transmembrane transporter activity"/>
    <property type="evidence" value="ECO:0007669"/>
    <property type="project" value="InterPro"/>
</dbReference>
<dbReference type="PANTHER" id="PTHR30026:SF20">
    <property type="entry name" value="OUTER MEMBRANE PROTEIN TOLC"/>
    <property type="match status" value="1"/>
</dbReference>
<evidence type="ECO:0000313" key="9">
    <source>
        <dbReference type="EMBL" id="KCZ93517.1"/>
    </source>
</evidence>
<dbReference type="AlphaFoldDB" id="A0A059FSE9"/>
<dbReference type="InterPro" id="IPR051906">
    <property type="entry name" value="TolC-like"/>
</dbReference>
<organism evidence="9 10">
    <name type="scientific">Hyphomonas johnsonii MHS-2</name>
    <dbReference type="NCBI Taxonomy" id="1280950"/>
    <lineage>
        <taxon>Bacteria</taxon>
        <taxon>Pseudomonadati</taxon>
        <taxon>Pseudomonadota</taxon>
        <taxon>Alphaproteobacteria</taxon>
        <taxon>Hyphomonadales</taxon>
        <taxon>Hyphomonadaceae</taxon>
        <taxon>Hyphomonas</taxon>
    </lineage>
</organism>
<dbReference type="STRING" id="1280950.HJO_06670"/>
<dbReference type="OrthoDB" id="9791261at2"/>
<gene>
    <name evidence="9" type="ORF">HJO_06670</name>
</gene>
<evidence type="ECO:0000256" key="7">
    <source>
        <dbReference type="ARBA" id="ARBA00023237"/>
    </source>
</evidence>
<dbReference type="GO" id="GO:0009279">
    <property type="term" value="C:cell outer membrane"/>
    <property type="evidence" value="ECO:0007669"/>
    <property type="project" value="UniProtKB-SubCell"/>
</dbReference>
<evidence type="ECO:0000256" key="8">
    <source>
        <dbReference type="SAM" id="SignalP"/>
    </source>
</evidence>
<dbReference type="Gene3D" id="1.20.1600.10">
    <property type="entry name" value="Outer membrane efflux proteins (OEP)"/>
    <property type="match status" value="1"/>
</dbReference>
<evidence type="ECO:0000256" key="1">
    <source>
        <dbReference type="ARBA" id="ARBA00004442"/>
    </source>
</evidence>
<feature type="chain" id="PRO_5001573334" evidence="8">
    <location>
        <begin position="24"/>
        <end position="430"/>
    </location>
</feature>
<keyword evidence="10" id="KW-1185">Reference proteome</keyword>
<evidence type="ECO:0000313" key="10">
    <source>
        <dbReference type="Proteomes" id="UP000025171"/>
    </source>
</evidence>
<proteinExistence type="inferred from homology"/>
<dbReference type="eggNOG" id="COG1538">
    <property type="taxonomic scope" value="Bacteria"/>
</dbReference>
<dbReference type="GO" id="GO:0015288">
    <property type="term" value="F:porin activity"/>
    <property type="evidence" value="ECO:0007669"/>
    <property type="project" value="TreeGrafter"/>
</dbReference>
<protein>
    <submittedName>
        <fullName evidence="9">Outer membrane efflux protein</fullName>
    </submittedName>
</protein>
<evidence type="ECO:0000256" key="2">
    <source>
        <dbReference type="ARBA" id="ARBA00007613"/>
    </source>
</evidence>
<keyword evidence="7" id="KW-0998">Cell outer membrane</keyword>
<comment type="similarity">
    <text evidence="2">Belongs to the outer membrane factor (OMF) (TC 1.B.17) family.</text>
</comment>
<accession>A0A059FSE9</accession>
<dbReference type="EMBL" id="ARYK01000002">
    <property type="protein sequence ID" value="KCZ93517.1"/>
    <property type="molecule type" value="Genomic_DNA"/>
</dbReference>
<dbReference type="RefSeq" id="WP_035615191.1">
    <property type="nucleotide sequence ID" value="NZ_ARYK01000002.1"/>
</dbReference>
<dbReference type="SUPFAM" id="SSF56954">
    <property type="entry name" value="Outer membrane efflux proteins (OEP)"/>
    <property type="match status" value="1"/>
</dbReference>
<name>A0A059FSE9_9PROT</name>
<keyword evidence="5" id="KW-0812">Transmembrane</keyword>
<dbReference type="Proteomes" id="UP000025171">
    <property type="component" value="Unassembled WGS sequence"/>
</dbReference>
<keyword evidence="8" id="KW-0732">Signal</keyword>
<dbReference type="PATRIC" id="fig|1280950.3.peg.1341"/>
<dbReference type="InterPro" id="IPR003423">
    <property type="entry name" value="OMP_efflux"/>
</dbReference>
<dbReference type="GO" id="GO:1990281">
    <property type="term" value="C:efflux pump complex"/>
    <property type="evidence" value="ECO:0007669"/>
    <property type="project" value="TreeGrafter"/>
</dbReference>
<reference evidence="9 10" key="1">
    <citation type="journal article" date="2014" name="Antonie Van Leeuwenhoek">
        <title>Hyphomonas beringensis sp. nov. and Hyphomonas chukchiensis sp. nov., isolated from surface seawater of the Bering Sea and Chukchi Sea.</title>
        <authorList>
            <person name="Li C."/>
            <person name="Lai Q."/>
            <person name="Li G."/>
            <person name="Dong C."/>
            <person name="Wang J."/>
            <person name="Liao Y."/>
            <person name="Shao Z."/>
        </authorList>
    </citation>
    <scope>NUCLEOTIDE SEQUENCE [LARGE SCALE GENOMIC DNA]</scope>
    <source>
        <strain evidence="9 10">MHS-2</strain>
    </source>
</reference>
<evidence type="ECO:0000256" key="4">
    <source>
        <dbReference type="ARBA" id="ARBA00022452"/>
    </source>
</evidence>
<sequence length="430" mass="45306">MSKFRQGALCILIATAFAGGAIAAPCSGPQADAQAITPGTPLTLDIVLEQVRGASPDVRRAALESQARKADSVQAGRGFNPSIGLEVENFSGSGPLAGFDQSETTFSIEQTFQLGGKRSKRQQAAQANATLGAAECAVILRETELEAALLLYDLLAASQVAGLAEQAADLADTLLETVSKRVEAGAAAPPEQSRAHADAAALRAAVYQARAAVEQKRYDLAALWGSSEPRFALPDIDRTALSEPRAGGRREETHPQIAMAAASESARRAERDVARASLMPDLTVSAGIRQFEESGENAFLVGVRVPVPLFDQNRDAARAAGYRVDAERLNRLAVEAKLLASQRAAVAQVRAARERLTLLEDAALPAARSAYDASVQGYAAGKFDLTTTLDARKGLIEASMAVIAANRDLNAESLRLRSIIGAAPFDGDFQ</sequence>
<keyword evidence="4" id="KW-1134">Transmembrane beta strand</keyword>
<evidence type="ECO:0000256" key="5">
    <source>
        <dbReference type="ARBA" id="ARBA00022692"/>
    </source>
</evidence>
<evidence type="ECO:0000256" key="6">
    <source>
        <dbReference type="ARBA" id="ARBA00023136"/>
    </source>
</evidence>
<dbReference type="Pfam" id="PF02321">
    <property type="entry name" value="OEP"/>
    <property type="match status" value="2"/>
</dbReference>